<dbReference type="SFLD" id="SFLDS00019">
    <property type="entry name" value="Glutathione_Transferase_(cytos"/>
    <property type="match status" value="1"/>
</dbReference>
<dbReference type="SUPFAM" id="SSF47616">
    <property type="entry name" value="GST C-terminal domain-like"/>
    <property type="match status" value="1"/>
</dbReference>
<dbReference type="Gene3D" id="3.40.30.10">
    <property type="entry name" value="Glutaredoxin"/>
    <property type="match status" value="1"/>
</dbReference>
<dbReference type="RefSeq" id="WP_094457504.1">
    <property type="nucleotide sequence ID" value="NZ_NOXU01000031.1"/>
</dbReference>
<name>A0A255YTA8_9PROT</name>
<dbReference type="PANTHER" id="PTHR44051">
    <property type="entry name" value="GLUTATHIONE S-TRANSFERASE-RELATED"/>
    <property type="match status" value="1"/>
</dbReference>
<dbReference type="Pfam" id="PF00043">
    <property type="entry name" value="GST_C"/>
    <property type="match status" value="1"/>
</dbReference>
<dbReference type="SFLD" id="SFLDG01150">
    <property type="entry name" value="Main.1:_Beta-like"/>
    <property type="match status" value="1"/>
</dbReference>
<evidence type="ECO:0000259" key="2">
    <source>
        <dbReference type="PROSITE" id="PS50405"/>
    </source>
</evidence>
<sequence length="207" mass="23258">MIRVHHLNISRSLRVIWLLEEMGVPYEIVRHRRNTKTMRAPLALRDLHPLGKLPIVEVDGKVLVETGLIIEYLLAHHAPHLAPAADNADAHWRYRYWMHYAEGSLMPQLLLKLIADKMGLLALPIRGMVKEQVNLHLDYVEKEAGRSPWLAGAEFSAADIMMSFPLEVSVMRAGVTAATHPNITRLLSAMQARPAYQRAVAQAGDKG</sequence>
<protein>
    <submittedName>
        <fullName evidence="3">Glutathione S-transferase</fullName>
    </submittedName>
</protein>
<dbReference type="EMBL" id="NOXU01000031">
    <property type="protein sequence ID" value="OYQ32467.1"/>
    <property type="molecule type" value="Genomic_DNA"/>
</dbReference>
<dbReference type="AlphaFoldDB" id="A0A255YTA8"/>
<dbReference type="InterPro" id="IPR036282">
    <property type="entry name" value="Glutathione-S-Trfase_C_sf"/>
</dbReference>
<dbReference type="InterPro" id="IPR004046">
    <property type="entry name" value="GST_C"/>
</dbReference>
<evidence type="ECO:0000259" key="1">
    <source>
        <dbReference type="PROSITE" id="PS50404"/>
    </source>
</evidence>
<feature type="domain" description="GST N-terminal" evidence="1">
    <location>
        <begin position="1"/>
        <end position="81"/>
    </location>
</feature>
<dbReference type="InterPro" id="IPR010987">
    <property type="entry name" value="Glutathione-S-Trfase_C-like"/>
</dbReference>
<dbReference type="InterPro" id="IPR040079">
    <property type="entry name" value="Glutathione_S-Trfase"/>
</dbReference>
<dbReference type="SUPFAM" id="SSF52833">
    <property type="entry name" value="Thioredoxin-like"/>
    <property type="match status" value="1"/>
</dbReference>
<dbReference type="CDD" id="cd03189">
    <property type="entry name" value="GST_C_GTT1_like"/>
    <property type="match status" value="1"/>
</dbReference>
<dbReference type="PROSITE" id="PS50405">
    <property type="entry name" value="GST_CTER"/>
    <property type="match status" value="1"/>
</dbReference>
<reference evidence="3 4" key="1">
    <citation type="submission" date="2017-07" db="EMBL/GenBank/DDBJ databases">
        <title>Niveispirillum cyanobacteriorum sp. nov., isolated from cyanobacterial aggregates in a eutrophic lake.</title>
        <authorList>
            <person name="Cai H."/>
        </authorList>
    </citation>
    <scope>NUCLEOTIDE SEQUENCE [LARGE SCALE GENOMIC DNA]</scope>
    <source>
        <strain evidence="4">TH1-14</strain>
    </source>
</reference>
<dbReference type="PANTHER" id="PTHR44051:SF9">
    <property type="entry name" value="GLUTATHIONE S-TRANSFERASE 1"/>
    <property type="match status" value="1"/>
</dbReference>
<dbReference type="OrthoDB" id="9810080at2"/>
<dbReference type="InterPro" id="IPR036249">
    <property type="entry name" value="Thioredoxin-like_sf"/>
</dbReference>
<gene>
    <name evidence="3" type="ORF">CHU95_16875</name>
</gene>
<evidence type="ECO:0000313" key="4">
    <source>
        <dbReference type="Proteomes" id="UP000216998"/>
    </source>
</evidence>
<keyword evidence="4" id="KW-1185">Reference proteome</keyword>
<organism evidence="3 4">
    <name type="scientific">Niveispirillum lacus</name>
    <dbReference type="NCBI Taxonomy" id="1981099"/>
    <lineage>
        <taxon>Bacteria</taxon>
        <taxon>Pseudomonadati</taxon>
        <taxon>Pseudomonadota</taxon>
        <taxon>Alphaproteobacteria</taxon>
        <taxon>Rhodospirillales</taxon>
        <taxon>Azospirillaceae</taxon>
        <taxon>Niveispirillum</taxon>
    </lineage>
</organism>
<accession>A0A255YTA8</accession>
<dbReference type="GO" id="GO:0016740">
    <property type="term" value="F:transferase activity"/>
    <property type="evidence" value="ECO:0007669"/>
    <property type="project" value="UniProtKB-KW"/>
</dbReference>
<dbReference type="PROSITE" id="PS50404">
    <property type="entry name" value="GST_NTER"/>
    <property type="match status" value="1"/>
</dbReference>
<proteinExistence type="predicted"/>
<dbReference type="Proteomes" id="UP000216998">
    <property type="component" value="Unassembled WGS sequence"/>
</dbReference>
<dbReference type="SFLD" id="SFLDG00358">
    <property type="entry name" value="Main_(cytGST)"/>
    <property type="match status" value="1"/>
</dbReference>
<dbReference type="Pfam" id="PF13409">
    <property type="entry name" value="GST_N_2"/>
    <property type="match status" value="1"/>
</dbReference>
<keyword evidence="3" id="KW-0808">Transferase</keyword>
<dbReference type="InterPro" id="IPR004045">
    <property type="entry name" value="Glutathione_S-Trfase_N"/>
</dbReference>
<dbReference type="CDD" id="cd03046">
    <property type="entry name" value="GST_N_GTT1_like"/>
    <property type="match status" value="1"/>
</dbReference>
<comment type="caution">
    <text evidence="3">The sequence shown here is derived from an EMBL/GenBank/DDBJ whole genome shotgun (WGS) entry which is preliminary data.</text>
</comment>
<feature type="domain" description="GST C-terminal" evidence="2">
    <location>
        <begin position="87"/>
        <end position="207"/>
    </location>
</feature>
<evidence type="ECO:0000313" key="3">
    <source>
        <dbReference type="EMBL" id="OYQ32467.1"/>
    </source>
</evidence>
<dbReference type="Gene3D" id="1.20.1050.10">
    <property type="match status" value="1"/>
</dbReference>